<feature type="region of interest" description="Disordered" evidence="2">
    <location>
        <begin position="477"/>
        <end position="501"/>
    </location>
</feature>
<reference evidence="5 6" key="1">
    <citation type="journal article" date="2016" name="Int. J. Syst. Evol. Microbiol.">
        <title>Acidipila dinghuensis sp. nov., an acidobacterium isolated from forest soil.</title>
        <authorList>
            <person name="Jiang Y.W."/>
            <person name="Wang J."/>
            <person name="Chen M.H."/>
            <person name="Lv Y.Y."/>
            <person name="Qiu L.H."/>
        </authorList>
    </citation>
    <scope>NUCLEOTIDE SEQUENCE [LARGE SCALE GENOMIC DNA]</scope>
    <source>
        <strain evidence="5 6">DHOF10</strain>
    </source>
</reference>
<feature type="domain" description="Organic solvent tolerance-like N-terminal" evidence="4">
    <location>
        <begin position="700"/>
        <end position="833"/>
    </location>
</feature>
<gene>
    <name evidence="5" type="ORF">ESZ00_12505</name>
</gene>
<feature type="compositionally biased region" description="Low complexity" evidence="2">
    <location>
        <begin position="593"/>
        <end position="602"/>
    </location>
</feature>
<dbReference type="GO" id="GO:0009279">
    <property type="term" value="C:cell outer membrane"/>
    <property type="evidence" value="ECO:0007669"/>
    <property type="project" value="TreeGrafter"/>
</dbReference>
<evidence type="ECO:0000256" key="1">
    <source>
        <dbReference type="ARBA" id="ARBA00022729"/>
    </source>
</evidence>
<dbReference type="AlphaFoldDB" id="A0A4Q1SE74"/>
<evidence type="ECO:0000256" key="3">
    <source>
        <dbReference type="SAM" id="Phobius"/>
    </source>
</evidence>
<dbReference type="PANTHER" id="PTHR36504:SF1">
    <property type="entry name" value="LIPOPOLYSACCHARIDE EXPORT SYSTEM PROTEIN LPTA"/>
    <property type="match status" value="1"/>
</dbReference>
<keyword evidence="6" id="KW-1185">Reference proteome</keyword>
<evidence type="ECO:0000256" key="2">
    <source>
        <dbReference type="SAM" id="MobiDB-lite"/>
    </source>
</evidence>
<dbReference type="GO" id="GO:0017089">
    <property type="term" value="F:glycolipid transfer activity"/>
    <property type="evidence" value="ECO:0007669"/>
    <property type="project" value="TreeGrafter"/>
</dbReference>
<protein>
    <recommendedName>
        <fullName evidence="4">Organic solvent tolerance-like N-terminal domain-containing protein</fullName>
    </recommendedName>
</protein>
<dbReference type="EMBL" id="SDMK01000002">
    <property type="protein sequence ID" value="RXS95395.1"/>
    <property type="molecule type" value="Genomic_DNA"/>
</dbReference>
<dbReference type="GO" id="GO:0015920">
    <property type="term" value="P:lipopolysaccharide transport"/>
    <property type="evidence" value="ECO:0007669"/>
    <property type="project" value="TreeGrafter"/>
</dbReference>
<evidence type="ECO:0000313" key="5">
    <source>
        <dbReference type="EMBL" id="RXS95395.1"/>
    </source>
</evidence>
<dbReference type="PANTHER" id="PTHR36504">
    <property type="entry name" value="LIPOPOLYSACCHARIDE EXPORT SYSTEM PROTEIN LPTA"/>
    <property type="match status" value="1"/>
</dbReference>
<name>A0A4Q1SE74_9BACT</name>
<feature type="region of interest" description="Disordered" evidence="2">
    <location>
        <begin position="593"/>
        <end position="613"/>
    </location>
</feature>
<dbReference type="Pfam" id="PF03968">
    <property type="entry name" value="LptD_N"/>
    <property type="match status" value="1"/>
</dbReference>
<dbReference type="Proteomes" id="UP000290253">
    <property type="component" value="Unassembled WGS sequence"/>
</dbReference>
<evidence type="ECO:0000259" key="4">
    <source>
        <dbReference type="Pfam" id="PF03968"/>
    </source>
</evidence>
<feature type="region of interest" description="Disordered" evidence="2">
    <location>
        <begin position="130"/>
        <end position="176"/>
    </location>
</feature>
<feature type="compositionally biased region" description="Low complexity" evidence="2">
    <location>
        <begin position="133"/>
        <end position="147"/>
    </location>
</feature>
<dbReference type="InterPro" id="IPR052037">
    <property type="entry name" value="LPS_export_LptA"/>
</dbReference>
<feature type="transmembrane region" description="Helical" evidence="3">
    <location>
        <begin position="12"/>
        <end position="30"/>
    </location>
</feature>
<dbReference type="GO" id="GO:0030288">
    <property type="term" value="C:outer membrane-bounded periplasmic space"/>
    <property type="evidence" value="ECO:0007669"/>
    <property type="project" value="TreeGrafter"/>
</dbReference>
<keyword evidence="3" id="KW-0812">Transmembrane</keyword>
<dbReference type="RefSeq" id="WP_129208592.1">
    <property type="nucleotide sequence ID" value="NZ_BMGU01000004.1"/>
</dbReference>
<feature type="region of interest" description="Disordered" evidence="2">
    <location>
        <begin position="743"/>
        <end position="764"/>
    </location>
</feature>
<keyword evidence="3" id="KW-1133">Transmembrane helix</keyword>
<dbReference type="OrthoDB" id="102574at2"/>
<dbReference type="Gene3D" id="2.60.450.10">
    <property type="entry name" value="Lipopolysaccharide (LPS) transport protein A like domain"/>
    <property type="match status" value="2"/>
</dbReference>
<feature type="compositionally biased region" description="Polar residues" evidence="2">
    <location>
        <begin position="746"/>
        <end position="757"/>
    </location>
</feature>
<evidence type="ECO:0000313" key="6">
    <source>
        <dbReference type="Proteomes" id="UP000290253"/>
    </source>
</evidence>
<organism evidence="5 6">
    <name type="scientific">Silvibacterium dinghuense</name>
    <dbReference type="NCBI Taxonomy" id="1560006"/>
    <lineage>
        <taxon>Bacteria</taxon>
        <taxon>Pseudomonadati</taxon>
        <taxon>Acidobacteriota</taxon>
        <taxon>Terriglobia</taxon>
        <taxon>Terriglobales</taxon>
        <taxon>Acidobacteriaceae</taxon>
        <taxon>Silvibacterium</taxon>
    </lineage>
</organism>
<comment type="caution">
    <text evidence="5">The sequence shown here is derived from an EMBL/GenBank/DDBJ whole genome shotgun (WGS) entry which is preliminary data.</text>
</comment>
<keyword evidence="3" id="KW-0472">Membrane</keyword>
<accession>A0A4Q1SE74</accession>
<keyword evidence="1" id="KW-0732">Signal</keyword>
<proteinExistence type="predicted"/>
<dbReference type="InterPro" id="IPR005653">
    <property type="entry name" value="OstA-like_N"/>
</dbReference>
<sequence length="854" mass="90207">MRVTVARLRQGIVVLACLLFVILAGFFFYARNRFRHIEKDLPGRLGVNIEQTADGFTYSQSSQGHTLYTIHASKLFQYKSGGHATLHNVEITLYGAPGSNRQDHIYGSEFDYDKEAGIVTAKGDVQIDLSSLNGDNGANNNPAAKPAQTPPASSPQADDETAAARQGDVHIKTSGLTFNQKTGDAVTSEHTEFTFPRAAGSSTGANYNSKTGLLVLDKDVVLTTSSDGNQAVVHATHATLLRSSMQAFLLNPVTDYQSEKSSADQATVYFRKDGSTSQIHAQGHVHMTTDSGAVLTAENTLTQMDAKSQPTQTDAGGGVNFVSNGDNSSMHGTAVRCSLTYGPKEMLKHARCNDAVNFVEQILSLADDPKGTASRQVQASQLDVDFVPGPDGKKAVAQKALGTGSAEVNLHTIPSTGGQELTNIKGDQLLAIMDDSGTAIKTLDGTGHTKVTDLAKDGSHNTSSGDTLHVVFAPQAKPAKSDRTAGAKPAAKPAKKGNDSEVSQIETAIQDGHVIMTQTPAKKPGAKTDPDTLTAWANHAEYHAVDQILHLTGSPRLKDGDSMQLSAGLIDYHKDSGDATATGAVKAVYRQTQNQNTQQAQAKNPPVNPGPDLGGNGPVSITADHANLKHAENISYFYGTPSVPARMWQGDHAIAAPVLELSQNPQTLKAYGAPGSTGTPVSANLTSNLGAKHQPSVVRIHSKTLDYADAERRGVFKGSVVAEEPDGIIHSDQAEVFLTPKPAAKTGTQNGQPQTSVQTQNGETQNGQTQIDHIVATGNVVMTQPGRKAEGERLVYTAEDGQYVLTGNATKLPHVYDQLKGTTTGARLIFHSQDDSVVVSGGPSGAVTDTRAPK</sequence>